<dbReference type="Pfam" id="PF10290">
    <property type="entry name" value="YJL171C_Tos1_N"/>
    <property type="match status" value="1"/>
</dbReference>
<keyword evidence="3" id="KW-1185">Reference proteome</keyword>
<protein>
    <recommendedName>
        <fullName evidence="1">Cell wall protein YJL171C/Tos1 N-terminal domain-containing protein</fullName>
    </recommendedName>
</protein>
<accession>A0A1W6LIG4</accession>
<name>A0A1W6LIG4_9BURK</name>
<gene>
    <name evidence="2" type="ORF">A4W93_22355</name>
</gene>
<feature type="domain" description="Cell wall protein YJL171C/Tos1 N-terminal" evidence="1">
    <location>
        <begin position="51"/>
        <end position="89"/>
    </location>
</feature>
<dbReference type="AlphaFoldDB" id="A0A1W6LIG4"/>
<reference evidence="2 3" key="1">
    <citation type="submission" date="2016-04" db="EMBL/GenBank/DDBJ databases">
        <title>Complete genome sequence of natural rubber-degrading, novel Gram-negative bacterium, Rhizobacter gummiphilus strain NS21.</title>
        <authorList>
            <person name="Tabata M."/>
            <person name="Kasai D."/>
            <person name="Fukuda M."/>
        </authorList>
    </citation>
    <scope>NUCLEOTIDE SEQUENCE [LARGE SCALE GENOMIC DNA]</scope>
    <source>
        <strain evidence="2 3">NS21</strain>
    </source>
</reference>
<evidence type="ECO:0000313" key="3">
    <source>
        <dbReference type="Proteomes" id="UP000193427"/>
    </source>
</evidence>
<evidence type="ECO:0000313" key="2">
    <source>
        <dbReference type="EMBL" id="ARN24007.1"/>
    </source>
</evidence>
<organism evidence="2 3">
    <name type="scientific">Piscinibacter gummiphilus</name>
    <dbReference type="NCBI Taxonomy" id="946333"/>
    <lineage>
        <taxon>Bacteria</taxon>
        <taxon>Pseudomonadati</taxon>
        <taxon>Pseudomonadota</taxon>
        <taxon>Betaproteobacteria</taxon>
        <taxon>Burkholderiales</taxon>
        <taxon>Sphaerotilaceae</taxon>
        <taxon>Piscinibacter</taxon>
    </lineage>
</organism>
<dbReference type="InterPro" id="IPR018807">
    <property type="entry name" value="YJL171C/Tos1_N"/>
</dbReference>
<dbReference type="EMBL" id="CP015118">
    <property type="protein sequence ID" value="ARN24007.1"/>
    <property type="molecule type" value="Genomic_DNA"/>
</dbReference>
<proteinExistence type="predicted"/>
<dbReference type="OrthoDB" id="9147075at2"/>
<sequence length="380" mass="40718">MNTGSPSPGGTLTFTNIGAKGYWGRRVETPAGDASCTVQSEVIKYPWGTESCCRVPHEVTNDKLSPFNEELALVLDGPLRLKQLVVYQPLAANDGDWAIRSFWDRRMPEKTYNFHFSGPNKTTVLPADLGNSCTVYAMQQKPFKCGPGSDPYCPGSDLDFTGWKGSKLVVMLASMPYADDPSIKPLSCVTGGKDERAEDSPWLGIAPSELFRDGWSGYSPCHCFSNSNNAGLGDGCGQINLLEVVAESQGRQYGNRDIVSTGIRSFQVGSLGGSTCGIQGCGIENFAGNADLLDANSRTVMTQAAVIDANNRAGAAGPVWRRATDDRYYLVLLDEQSRAVQVAVIHPGSVPAAARTIVPALPNTLTRSAVDGLMALRLPK</sequence>
<dbReference type="STRING" id="946333.A4W93_22355"/>
<evidence type="ECO:0000259" key="1">
    <source>
        <dbReference type="Pfam" id="PF10290"/>
    </source>
</evidence>
<dbReference type="KEGG" id="rgu:A4W93_22355"/>
<dbReference type="Proteomes" id="UP000193427">
    <property type="component" value="Chromosome"/>
</dbReference>